<dbReference type="eggNOG" id="COG1970">
    <property type="taxonomic scope" value="Bacteria"/>
</dbReference>
<dbReference type="Proteomes" id="UP000028488">
    <property type="component" value="Chromosome"/>
</dbReference>
<dbReference type="NCBIfam" id="TIGR00220">
    <property type="entry name" value="mscL"/>
    <property type="match status" value="1"/>
</dbReference>
<dbReference type="PANTHER" id="PTHR30266">
    <property type="entry name" value="MECHANOSENSITIVE CHANNEL MSCL"/>
    <property type="match status" value="1"/>
</dbReference>
<dbReference type="Gene3D" id="1.10.1200.120">
    <property type="entry name" value="Large-conductance mechanosensitive channel, MscL, domain 1"/>
    <property type="match status" value="1"/>
</dbReference>
<evidence type="ECO:0000256" key="4">
    <source>
        <dbReference type="ARBA" id="ARBA00022475"/>
    </source>
</evidence>
<evidence type="ECO:0000256" key="11">
    <source>
        <dbReference type="SAM" id="MobiDB-lite"/>
    </source>
</evidence>
<dbReference type="Pfam" id="PF01741">
    <property type="entry name" value="MscL"/>
    <property type="match status" value="1"/>
</dbReference>
<dbReference type="AlphaFoldDB" id="A0A076EGU6"/>
<proteinExistence type="inferred from homology"/>
<dbReference type="PROSITE" id="PS01327">
    <property type="entry name" value="MSCL"/>
    <property type="match status" value="1"/>
</dbReference>
<dbReference type="GO" id="GO:0005886">
    <property type="term" value="C:plasma membrane"/>
    <property type="evidence" value="ECO:0007669"/>
    <property type="project" value="UniProtKB-SubCell"/>
</dbReference>
<keyword evidence="7 10" id="KW-0406">Ion transport</keyword>
<keyword evidence="5 10" id="KW-0812">Transmembrane</keyword>
<comment type="subunit">
    <text evidence="10">Homopentamer.</text>
</comment>
<organism evidence="12 13">
    <name type="scientific">Rhodococcus opacus</name>
    <name type="common">Nocardia opaca</name>
    <dbReference type="NCBI Taxonomy" id="37919"/>
    <lineage>
        <taxon>Bacteria</taxon>
        <taxon>Bacillati</taxon>
        <taxon>Actinomycetota</taxon>
        <taxon>Actinomycetes</taxon>
        <taxon>Mycobacteriales</taxon>
        <taxon>Nocardiaceae</taxon>
        <taxon>Rhodococcus</taxon>
    </lineage>
</organism>
<keyword evidence="3 10" id="KW-0813">Transport</keyword>
<evidence type="ECO:0000256" key="1">
    <source>
        <dbReference type="ARBA" id="ARBA00004651"/>
    </source>
</evidence>
<accession>A0A076EGU6</accession>
<dbReference type="PANTHER" id="PTHR30266:SF2">
    <property type="entry name" value="LARGE-CONDUCTANCE MECHANOSENSITIVE CHANNEL"/>
    <property type="match status" value="1"/>
</dbReference>
<evidence type="ECO:0000256" key="3">
    <source>
        <dbReference type="ARBA" id="ARBA00022448"/>
    </source>
</evidence>
<keyword evidence="4 10" id="KW-1003">Cell membrane</keyword>
<dbReference type="InterPro" id="IPR019823">
    <property type="entry name" value="Mechanosensitive_channel_CS"/>
</dbReference>
<evidence type="ECO:0000256" key="6">
    <source>
        <dbReference type="ARBA" id="ARBA00022989"/>
    </source>
</evidence>
<keyword evidence="6 10" id="KW-1133">Transmembrane helix</keyword>
<evidence type="ECO:0000256" key="7">
    <source>
        <dbReference type="ARBA" id="ARBA00023065"/>
    </source>
</evidence>
<evidence type="ECO:0000313" key="12">
    <source>
        <dbReference type="EMBL" id="AII05430.1"/>
    </source>
</evidence>
<evidence type="ECO:0000256" key="2">
    <source>
        <dbReference type="ARBA" id="ARBA00007254"/>
    </source>
</evidence>
<gene>
    <name evidence="10" type="primary">mscL</name>
    <name evidence="12" type="ORF">EP51_12685</name>
</gene>
<dbReference type="EMBL" id="CP008947">
    <property type="protein sequence ID" value="AII05430.1"/>
    <property type="molecule type" value="Genomic_DNA"/>
</dbReference>
<feature type="region of interest" description="Disordered" evidence="11">
    <location>
        <begin position="131"/>
        <end position="155"/>
    </location>
</feature>
<evidence type="ECO:0000256" key="8">
    <source>
        <dbReference type="ARBA" id="ARBA00023136"/>
    </source>
</evidence>
<feature type="transmembrane region" description="Helical" evidence="10">
    <location>
        <begin position="12"/>
        <end position="34"/>
    </location>
</feature>
<feature type="transmembrane region" description="Helical" evidence="10">
    <location>
        <begin position="66"/>
        <end position="92"/>
    </location>
</feature>
<evidence type="ECO:0000313" key="13">
    <source>
        <dbReference type="Proteomes" id="UP000028488"/>
    </source>
</evidence>
<dbReference type="SUPFAM" id="SSF81330">
    <property type="entry name" value="Gated mechanosensitive channel"/>
    <property type="match status" value="1"/>
</dbReference>
<evidence type="ECO:0000256" key="10">
    <source>
        <dbReference type="HAMAP-Rule" id="MF_00115"/>
    </source>
</evidence>
<dbReference type="PRINTS" id="PR01264">
    <property type="entry name" value="MECHCHANNEL"/>
</dbReference>
<dbReference type="RefSeq" id="WP_037243754.1">
    <property type="nucleotide sequence ID" value="NZ_CP008947.1"/>
</dbReference>
<dbReference type="InterPro" id="IPR036019">
    <property type="entry name" value="MscL_channel"/>
</dbReference>
<protein>
    <recommendedName>
        <fullName evidence="10">Large-conductance mechanosensitive channel</fullName>
    </recommendedName>
</protein>
<dbReference type="InterPro" id="IPR037673">
    <property type="entry name" value="MSC/AndL"/>
</dbReference>
<dbReference type="GO" id="GO:0008381">
    <property type="term" value="F:mechanosensitive monoatomic ion channel activity"/>
    <property type="evidence" value="ECO:0007669"/>
    <property type="project" value="UniProtKB-UniRule"/>
</dbReference>
<comment type="similarity">
    <text evidence="2 10">Belongs to the MscL family.</text>
</comment>
<dbReference type="HAMAP" id="MF_00115">
    <property type="entry name" value="MscL"/>
    <property type="match status" value="1"/>
</dbReference>
<name>A0A076EGU6_RHOOP</name>
<evidence type="ECO:0000256" key="9">
    <source>
        <dbReference type="ARBA" id="ARBA00023303"/>
    </source>
</evidence>
<evidence type="ECO:0000256" key="5">
    <source>
        <dbReference type="ARBA" id="ARBA00022692"/>
    </source>
</evidence>
<comment type="subcellular location">
    <subcellularLocation>
        <location evidence="1 10">Cell membrane</location>
        <topology evidence="1 10">Multi-pass membrane protein</topology>
    </subcellularLocation>
</comment>
<dbReference type="InterPro" id="IPR001185">
    <property type="entry name" value="MS_channel"/>
</dbReference>
<keyword evidence="9 10" id="KW-0407">Ion channel</keyword>
<sequence length="155" mass="16268">MLKGFKDFLLRGNVLDLAVAVVVGAAFTAIVTAFTNNVINPLIAVAGGANDLGWGYQILSDNPATFINIGAVITAVINFVIIAAVVYFILIVPANAAKKRFITEPADKKASEADLLIQIRDILEVSLQPDGAAASSDGAHAMTSDKAANLEQTRE</sequence>
<comment type="function">
    <text evidence="10">Channel that opens in response to stretch forces in the membrane lipid bilayer. May participate in the regulation of osmotic pressure changes within the cell.</text>
</comment>
<keyword evidence="8 10" id="KW-0472">Membrane</keyword>
<reference evidence="12 13" key="1">
    <citation type="submission" date="2014-07" db="EMBL/GenBank/DDBJ databases">
        <title>Genome Sequence of Rhodococcus opacus Strain R7, a Biodegrader of Mono- and Polycyclic Aromatic Hydrocarbons.</title>
        <authorList>
            <person name="Di Gennaro P."/>
            <person name="Zampolli J."/>
            <person name="Presti I."/>
            <person name="Cappelletti M."/>
            <person name="D'Ursi P."/>
            <person name="Orro A."/>
            <person name="Mezzelani A."/>
            <person name="Milanesi L."/>
        </authorList>
    </citation>
    <scope>NUCLEOTIDE SEQUENCE [LARGE SCALE GENOMIC DNA]</scope>
    <source>
        <strain evidence="12 13">R7</strain>
    </source>
</reference>